<keyword evidence="12" id="KW-0560">Oxidoreductase</keyword>
<dbReference type="Proteomes" id="UP001642483">
    <property type="component" value="Unassembled WGS sequence"/>
</dbReference>
<comment type="pathway">
    <text evidence="12">Protein modification; protein glycosylation.</text>
</comment>
<evidence type="ECO:0000313" key="14">
    <source>
        <dbReference type="EMBL" id="CAK8684532.1"/>
    </source>
</evidence>
<feature type="transmembrane region" description="Helical" evidence="12">
    <location>
        <begin position="231"/>
        <end position="253"/>
    </location>
</feature>
<evidence type="ECO:0000256" key="3">
    <source>
        <dbReference type="ARBA" id="ARBA00022989"/>
    </source>
</evidence>
<keyword evidence="2 12" id="KW-0812">Transmembrane</keyword>
<feature type="transmembrane region" description="Helical" evidence="12">
    <location>
        <begin position="259"/>
        <end position="276"/>
    </location>
</feature>
<evidence type="ECO:0000256" key="12">
    <source>
        <dbReference type="RuleBase" id="RU367081"/>
    </source>
</evidence>
<evidence type="ECO:0000259" key="13">
    <source>
        <dbReference type="Pfam" id="PF02544"/>
    </source>
</evidence>
<keyword evidence="12" id="KW-0521">NADP</keyword>
<evidence type="ECO:0000256" key="4">
    <source>
        <dbReference type="ARBA" id="ARBA00023136"/>
    </source>
</evidence>
<keyword evidence="4 12" id="KW-0472">Membrane</keyword>
<evidence type="ECO:0000313" key="15">
    <source>
        <dbReference type="Proteomes" id="UP001642483"/>
    </source>
</evidence>
<keyword evidence="12" id="KW-0256">Endoplasmic reticulum</keyword>
<dbReference type="PANTHER" id="PTHR14624">
    <property type="entry name" value="DFG10 PROTEIN"/>
    <property type="match status" value="1"/>
</dbReference>
<dbReference type="Pfam" id="PF02544">
    <property type="entry name" value="Steroid_dh"/>
    <property type="match status" value="1"/>
</dbReference>
<name>A0ABP0FY76_CLALP</name>
<reference evidence="14 15" key="1">
    <citation type="submission" date="2024-02" db="EMBL/GenBank/DDBJ databases">
        <authorList>
            <person name="Daric V."/>
            <person name="Darras S."/>
        </authorList>
    </citation>
    <scope>NUCLEOTIDE SEQUENCE [LARGE SCALE GENOMIC DNA]</scope>
</reference>
<evidence type="ECO:0000256" key="6">
    <source>
        <dbReference type="ARBA" id="ARBA00046320"/>
    </source>
</evidence>
<comment type="catalytic activity">
    <reaction evidence="9">
        <text>a 3-oxo-5alpha-steroid + NADP(+) = a 3-oxo-Delta(4)-steroid + NADPH + H(+)</text>
        <dbReference type="Rhea" id="RHEA:54384"/>
        <dbReference type="ChEBI" id="CHEBI:13601"/>
        <dbReference type="ChEBI" id="CHEBI:15378"/>
        <dbReference type="ChEBI" id="CHEBI:47909"/>
        <dbReference type="ChEBI" id="CHEBI:57783"/>
        <dbReference type="ChEBI" id="CHEBI:58349"/>
        <dbReference type="EC" id="1.3.1.22"/>
    </reaction>
    <physiologicalReaction direction="right-to-left" evidence="9">
        <dbReference type="Rhea" id="RHEA:54386"/>
    </physiologicalReaction>
</comment>
<evidence type="ECO:0000256" key="7">
    <source>
        <dbReference type="ARBA" id="ARBA00047186"/>
    </source>
</evidence>
<comment type="caution">
    <text evidence="14">The sequence shown here is derived from an EMBL/GenBank/DDBJ whole genome shotgun (WGS) entry which is preliminary data.</text>
</comment>
<comment type="catalytic activity">
    <reaction evidence="10">
        <text>17beta-hydroxy-5alpha-androstan-3-one + NADP(+) = testosterone + NADPH + H(+)</text>
        <dbReference type="Rhea" id="RHEA:50820"/>
        <dbReference type="ChEBI" id="CHEBI:15378"/>
        <dbReference type="ChEBI" id="CHEBI:16330"/>
        <dbReference type="ChEBI" id="CHEBI:17347"/>
        <dbReference type="ChEBI" id="CHEBI:57783"/>
        <dbReference type="ChEBI" id="CHEBI:58349"/>
        <dbReference type="EC" id="1.3.1.22"/>
    </reaction>
    <physiologicalReaction direction="right-to-left" evidence="10">
        <dbReference type="Rhea" id="RHEA:50822"/>
    </physiologicalReaction>
</comment>
<sequence>MEDLSYSYILGVPVTIMNVVWVAITTLLMASYFSNHILKPGGATGSIFKYFIEYGKSQSIRAGFDFPKRYFTHYYVLATLWNGACCFTIVALCYGRLDNNWVANSFMLHESDQPKGDQLSVIMVIIMITLHSAKRLYECLFVSVFSSNARINAIHYIWGFTYYLLLAPTLISECLPLNKLPFGSIQLRHVIGIAGFIVASFIHHQSHLILANLRKTGRVKQESHGLPQGGLFGFVSCPHYFAEVLIYVFTLVIVRSQCVSWWVVLVYNIVVHVNMAKTAHVWYQQNFPNYPPSKKAFIPFLF</sequence>
<comment type="catalytic activity">
    <reaction evidence="11 12">
        <text>a di-trans,poly-cis-dolichal + NADP(+) = a di-trans,poly-cis-polyprenal + NADPH + H(+)</text>
        <dbReference type="Rhea" id="RHEA:80727"/>
        <dbReference type="Rhea" id="RHEA-COMP:19536"/>
        <dbReference type="Rhea" id="RHEA-COMP:19537"/>
        <dbReference type="ChEBI" id="CHEBI:15378"/>
        <dbReference type="ChEBI" id="CHEBI:57783"/>
        <dbReference type="ChEBI" id="CHEBI:58349"/>
        <dbReference type="ChEBI" id="CHEBI:231623"/>
        <dbReference type="ChEBI" id="CHEBI:231637"/>
        <dbReference type="EC" id="1.3.1.94"/>
    </reaction>
    <physiologicalReaction direction="right-to-left" evidence="11 12">
        <dbReference type="Rhea" id="RHEA:80729"/>
    </physiologicalReaction>
</comment>
<comment type="similarity">
    <text evidence="6 12">Belongs to the steroid 5-alpha reductase family. Polyprenal reductase subfamily.</text>
</comment>
<organism evidence="14 15">
    <name type="scientific">Clavelina lepadiformis</name>
    <name type="common">Light-bulb sea squirt</name>
    <name type="synonym">Ascidia lepadiformis</name>
    <dbReference type="NCBI Taxonomy" id="159417"/>
    <lineage>
        <taxon>Eukaryota</taxon>
        <taxon>Metazoa</taxon>
        <taxon>Chordata</taxon>
        <taxon>Tunicata</taxon>
        <taxon>Ascidiacea</taxon>
        <taxon>Aplousobranchia</taxon>
        <taxon>Clavelinidae</taxon>
        <taxon>Clavelina</taxon>
    </lineage>
</organism>
<dbReference type="Gene3D" id="1.20.120.1630">
    <property type="match status" value="1"/>
</dbReference>
<accession>A0ABP0FY76</accession>
<dbReference type="EC" id="1.3.1.94" evidence="12"/>
<keyword evidence="3 12" id="KW-1133">Transmembrane helix</keyword>
<comment type="subcellular location">
    <subcellularLocation>
        <location evidence="1">Endomembrane system</location>
        <topology evidence="1">Multi-pass membrane protein</topology>
    </subcellularLocation>
    <subcellularLocation>
        <location evidence="12">Endoplasmic reticulum membrane</location>
    </subcellularLocation>
</comment>
<comment type="catalytic activity">
    <reaction evidence="8">
        <text>androst-4-ene-3,17-dione + NADPH + H(+) = 5alpha-androstan-3,17-dione + NADP(+)</text>
        <dbReference type="Rhea" id="RHEA:50816"/>
        <dbReference type="ChEBI" id="CHEBI:15378"/>
        <dbReference type="ChEBI" id="CHEBI:15994"/>
        <dbReference type="ChEBI" id="CHEBI:16422"/>
        <dbReference type="ChEBI" id="CHEBI:57783"/>
        <dbReference type="ChEBI" id="CHEBI:58349"/>
    </reaction>
    <physiologicalReaction direction="right-to-left" evidence="8">
        <dbReference type="Rhea" id="RHEA:50818"/>
    </physiologicalReaction>
</comment>
<evidence type="ECO:0000256" key="8">
    <source>
        <dbReference type="ARBA" id="ARBA00048095"/>
    </source>
</evidence>
<dbReference type="EMBL" id="CAWYQH010000097">
    <property type="protein sequence ID" value="CAK8684532.1"/>
    <property type="molecule type" value="Genomic_DNA"/>
</dbReference>
<feature type="transmembrane region" description="Helical" evidence="12">
    <location>
        <begin position="6"/>
        <end position="30"/>
    </location>
</feature>
<dbReference type="PANTHER" id="PTHR14624:SF0">
    <property type="entry name" value="POLYPRENOL REDUCTASE"/>
    <property type="match status" value="1"/>
</dbReference>
<evidence type="ECO:0000256" key="1">
    <source>
        <dbReference type="ARBA" id="ARBA00004127"/>
    </source>
</evidence>
<dbReference type="InterPro" id="IPR039698">
    <property type="entry name" value="Dfg10/SRD5A3"/>
</dbReference>
<evidence type="ECO:0000256" key="5">
    <source>
        <dbReference type="ARBA" id="ARBA00045898"/>
    </source>
</evidence>
<proteinExistence type="inferred from homology"/>
<evidence type="ECO:0000256" key="9">
    <source>
        <dbReference type="ARBA" id="ARBA00048765"/>
    </source>
</evidence>
<comment type="function">
    <text evidence="5">Plays a key role in early steps of protein N-linked glycosylation by being involved in the conversion of polyprenol into dolichol. Acts as a polyprenal reductase that mediates the reduction of polyprenal into dolichal in a NADP-dependent mechanism. Dolichols are required for the synthesis of dolichol-linked monosaccharides and the oligosaccharide precursor used for N-glycosylation. Also able to convert testosterone (T) into 5-alpha-dihydrotestosterone (DHT).</text>
</comment>
<evidence type="ECO:0000256" key="11">
    <source>
        <dbReference type="ARBA" id="ARBA00049427"/>
    </source>
</evidence>
<gene>
    <name evidence="14" type="ORF">CVLEPA_LOCUS15508</name>
</gene>
<keyword evidence="15" id="KW-1185">Reference proteome</keyword>
<dbReference type="PROSITE" id="PS50244">
    <property type="entry name" value="S5A_REDUCTASE"/>
    <property type="match status" value="1"/>
</dbReference>
<feature type="transmembrane region" description="Helical" evidence="12">
    <location>
        <begin position="74"/>
        <end position="97"/>
    </location>
</feature>
<evidence type="ECO:0000256" key="2">
    <source>
        <dbReference type="ARBA" id="ARBA00022692"/>
    </source>
</evidence>
<feature type="transmembrane region" description="Helical" evidence="12">
    <location>
        <begin position="153"/>
        <end position="171"/>
    </location>
</feature>
<feature type="domain" description="3-oxo-5-alpha-steroid 4-dehydrogenase C-terminal" evidence="13">
    <location>
        <begin position="187"/>
        <end position="302"/>
    </location>
</feature>
<evidence type="ECO:0000256" key="10">
    <source>
        <dbReference type="ARBA" id="ARBA00049397"/>
    </source>
</evidence>
<dbReference type="InterPro" id="IPR001104">
    <property type="entry name" value="3-oxo-5_a-steroid_4-DH_C"/>
</dbReference>
<protein>
    <recommendedName>
        <fullName evidence="7 12">Polyprenal reductase</fullName>
        <ecNumber evidence="12">1.3.1.94</ecNumber>
    </recommendedName>
</protein>